<keyword evidence="1" id="KW-0489">Methyltransferase</keyword>
<name>A0A494XN60_9BURK</name>
<dbReference type="InterPro" id="IPR029063">
    <property type="entry name" value="SAM-dependent_MTases_sf"/>
</dbReference>
<dbReference type="GO" id="GO:0032259">
    <property type="term" value="P:methylation"/>
    <property type="evidence" value="ECO:0007669"/>
    <property type="project" value="UniProtKB-KW"/>
</dbReference>
<dbReference type="EMBL" id="RBZV01000002">
    <property type="protein sequence ID" value="RKP51212.1"/>
    <property type="molecule type" value="Genomic_DNA"/>
</dbReference>
<protein>
    <submittedName>
        <fullName evidence="1">Class I SAM-dependent methyltransferase</fullName>
    </submittedName>
</protein>
<dbReference type="AlphaFoldDB" id="A0A494XN60"/>
<gene>
    <name evidence="1" type="ORF">D7S89_04730</name>
</gene>
<evidence type="ECO:0000313" key="1">
    <source>
        <dbReference type="EMBL" id="RKP51212.1"/>
    </source>
</evidence>
<evidence type="ECO:0000313" key="2">
    <source>
        <dbReference type="Proteomes" id="UP000280434"/>
    </source>
</evidence>
<dbReference type="OrthoDB" id="9804312at2"/>
<dbReference type="SUPFAM" id="SSF53335">
    <property type="entry name" value="S-adenosyl-L-methionine-dependent methyltransferases"/>
    <property type="match status" value="1"/>
</dbReference>
<organism evidence="1 2">
    <name type="scientific">Trinickia fusca</name>
    <dbReference type="NCBI Taxonomy" id="2419777"/>
    <lineage>
        <taxon>Bacteria</taxon>
        <taxon>Pseudomonadati</taxon>
        <taxon>Pseudomonadota</taxon>
        <taxon>Betaproteobacteria</taxon>
        <taxon>Burkholderiales</taxon>
        <taxon>Burkholderiaceae</taxon>
        <taxon>Trinickia</taxon>
    </lineage>
</organism>
<dbReference type="CDD" id="cd02440">
    <property type="entry name" value="AdoMet_MTases"/>
    <property type="match status" value="1"/>
</dbReference>
<sequence>MPALGSAPLVKEASGPSEWIVRWSHLVAPGAAVLDVAAGSGRHARWFAARGHGVTAIDRDITALRGIAGVQPVEADLEDGSPWPLGQTQRFGAVVVTNYLHRPLMAQLFAALTPGGILLYETFARGNETVGKPSNPAFLLAPGELLEMVRGTLRVVAFEDGFSAAQRPAFIQRICAVNEVAATTTPARYDLAV</sequence>
<comment type="caution">
    <text evidence="1">The sequence shown here is derived from an EMBL/GenBank/DDBJ whole genome shotgun (WGS) entry which is preliminary data.</text>
</comment>
<proteinExistence type="predicted"/>
<dbReference type="RefSeq" id="WP_121277293.1">
    <property type="nucleotide sequence ID" value="NZ_RBZV01000002.1"/>
</dbReference>
<reference evidence="1 2" key="1">
    <citation type="submission" date="2018-10" db="EMBL/GenBank/DDBJ databases">
        <title>Paraburkholderia sp. 7MK8-2, isolated from soil.</title>
        <authorList>
            <person name="Gao Z.-H."/>
            <person name="Qiu L.-H."/>
        </authorList>
    </citation>
    <scope>NUCLEOTIDE SEQUENCE [LARGE SCALE GENOMIC DNA]</scope>
    <source>
        <strain evidence="1 2">7MK8-2</strain>
    </source>
</reference>
<dbReference type="Proteomes" id="UP000280434">
    <property type="component" value="Unassembled WGS sequence"/>
</dbReference>
<accession>A0A494XN60</accession>
<keyword evidence="1" id="KW-0808">Transferase</keyword>
<dbReference type="Gene3D" id="3.40.50.150">
    <property type="entry name" value="Vaccinia Virus protein VP39"/>
    <property type="match status" value="1"/>
</dbReference>
<dbReference type="GO" id="GO:0008168">
    <property type="term" value="F:methyltransferase activity"/>
    <property type="evidence" value="ECO:0007669"/>
    <property type="project" value="UniProtKB-KW"/>
</dbReference>
<keyword evidence="2" id="KW-1185">Reference proteome</keyword>